<dbReference type="PRINTS" id="PR00465">
    <property type="entry name" value="EP450IV"/>
</dbReference>
<keyword evidence="6 8" id="KW-0408">Iron</keyword>
<name>A0A9P9BWZ2_9PEZI</name>
<dbReference type="GO" id="GO:0016705">
    <property type="term" value="F:oxidoreductase activity, acting on paired donors, with incorporation or reduction of molecular oxygen"/>
    <property type="evidence" value="ECO:0007669"/>
    <property type="project" value="InterPro"/>
</dbReference>
<dbReference type="Gene3D" id="1.10.630.10">
    <property type="entry name" value="Cytochrome P450"/>
    <property type="match status" value="1"/>
</dbReference>
<organism evidence="11 12">
    <name type="scientific">Microdochium trichocladiopsis</name>
    <dbReference type="NCBI Taxonomy" id="1682393"/>
    <lineage>
        <taxon>Eukaryota</taxon>
        <taxon>Fungi</taxon>
        <taxon>Dikarya</taxon>
        <taxon>Ascomycota</taxon>
        <taxon>Pezizomycotina</taxon>
        <taxon>Sordariomycetes</taxon>
        <taxon>Xylariomycetidae</taxon>
        <taxon>Xylariales</taxon>
        <taxon>Microdochiaceae</taxon>
        <taxon>Microdochium</taxon>
    </lineage>
</organism>
<evidence type="ECO:0000313" key="12">
    <source>
        <dbReference type="Proteomes" id="UP000756346"/>
    </source>
</evidence>
<dbReference type="GO" id="GO:0004497">
    <property type="term" value="F:monooxygenase activity"/>
    <property type="evidence" value="ECO:0007669"/>
    <property type="project" value="UniProtKB-KW"/>
</dbReference>
<keyword evidence="12" id="KW-1185">Reference proteome</keyword>
<evidence type="ECO:0000313" key="11">
    <source>
        <dbReference type="EMBL" id="KAH7041292.1"/>
    </source>
</evidence>
<dbReference type="InterPro" id="IPR002403">
    <property type="entry name" value="Cyt_P450_E_grp-IV"/>
</dbReference>
<evidence type="ECO:0000256" key="1">
    <source>
        <dbReference type="ARBA" id="ARBA00001971"/>
    </source>
</evidence>
<reference evidence="11" key="1">
    <citation type="journal article" date="2021" name="Nat. Commun.">
        <title>Genetic determinants of endophytism in the Arabidopsis root mycobiome.</title>
        <authorList>
            <person name="Mesny F."/>
            <person name="Miyauchi S."/>
            <person name="Thiergart T."/>
            <person name="Pickel B."/>
            <person name="Atanasova L."/>
            <person name="Karlsson M."/>
            <person name="Huettel B."/>
            <person name="Barry K.W."/>
            <person name="Haridas S."/>
            <person name="Chen C."/>
            <person name="Bauer D."/>
            <person name="Andreopoulos W."/>
            <person name="Pangilinan J."/>
            <person name="LaButti K."/>
            <person name="Riley R."/>
            <person name="Lipzen A."/>
            <person name="Clum A."/>
            <person name="Drula E."/>
            <person name="Henrissat B."/>
            <person name="Kohler A."/>
            <person name="Grigoriev I.V."/>
            <person name="Martin F.M."/>
            <person name="Hacquard S."/>
        </authorList>
    </citation>
    <scope>NUCLEOTIDE SEQUENCE</scope>
    <source>
        <strain evidence="11">MPI-CAGE-CH-0230</strain>
    </source>
</reference>
<evidence type="ECO:0000256" key="6">
    <source>
        <dbReference type="ARBA" id="ARBA00023004"/>
    </source>
</evidence>
<dbReference type="PROSITE" id="PS00086">
    <property type="entry name" value="CYTOCHROME_P450"/>
    <property type="match status" value="1"/>
</dbReference>
<accession>A0A9P9BWZ2</accession>
<evidence type="ECO:0000256" key="2">
    <source>
        <dbReference type="ARBA" id="ARBA00010617"/>
    </source>
</evidence>
<dbReference type="OrthoDB" id="1844152at2759"/>
<dbReference type="GO" id="GO:0020037">
    <property type="term" value="F:heme binding"/>
    <property type="evidence" value="ECO:0007669"/>
    <property type="project" value="InterPro"/>
</dbReference>
<feature type="signal peptide" evidence="10">
    <location>
        <begin position="1"/>
        <end position="18"/>
    </location>
</feature>
<feature type="binding site" description="axial binding residue" evidence="8">
    <location>
        <position position="503"/>
    </location>
    <ligand>
        <name>heme</name>
        <dbReference type="ChEBI" id="CHEBI:30413"/>
    </ligand>
    <ligandPart>
        <name>Fe</name>
        <dbReference type="ChEBI" id="CHEBI:18248"/>
    </ligandPart>
</feature>
<dbReference type="InterPro" id="IPR036396">
    <property type="entry name" value="Cyt_P450_sf"/>
</dbReference>
<evidence type="ECO:0000256" key="4">
    <source>
        <dbReference type="ARBA" id="ARBA00022723"/>
    </source>
</evidence>
<proteinExistence type="inferred from homology"/>
<comment type="similarity">
    <text evidence="2 9">Belongs to the cytochrome P450 family.</text>
</comment>
<dbReference type="SUPFAM" id="SSF48264">
    <property type="entry name" value="Cytochrome P450"/>
    <property type="match status" value="1"/>
</dbReference>
<evidence type="ECO:0000256" key="3">
    <source>
        <dbReference type="ARBA" id="ARBA00022617"/>
    </source>
</evidence>
<dbReference type="GeneID" id="70178846"/>
<gene>
    <name evidence="11" type="ORF">B0I36DRAFT_234357</name>
</gene>
<evidence type="ECO:0000256" key="8">
    <source>
        <dbReference type="PIRSR" id="PIRSR602403-1"/>
    </source>
</evidence>
<dbReference type="PANTHER" id="PTHR46206:SF1">
    <property type="entry name" value="P450, PUTATIVE (EUROFUNG)-RELATED"/>
    <property type="match status" value="1"/>
</dbReference>
<keyword evidence="3 8" id="KW-0349">Heme</keyword>
<evidence type="ECO:0000256" key="7">
    <source>
        <dbReference type="ARBA" id="ARBA00023033"/>
    </source>
</evidence>
<keyword evidence="7 9" id="KW-0503">Monooxygenase</keyword>
<comment type="caution">
    <text evidence="11">The sequence shown here is derived from an EMBL/GenBank/DDBJ whole genome shotgun (WGS) entry which is preliminary data.</text>
</comment>
<dbReference type="PANTHER" id="PTHR46206">
    <property type="entry name" value="CYTOCHROME P450"/>
    <property type="match status" value="1"/>
</dbReference>
<dbReference type="AlphaFoldDB" id="A0A9P9BWZ2"/>
<dbReference type="RefSeq" id="XP_046019347.1">
    <property type="nucleotide sequence ID" value="XM_046149300.1"/>
</dbReference>
<dbReference type="Pfam" id="PF00067">
    <property type="entry name" value="p450"/>
    <property type="match status" value="1"/>
</dbReference>
<dbReference type="CDD" id="cd11041">
    <property type="entry name" value="CYP503A1-like"/>
    <property type="match status" value="1"/>
</dbReference>
<keyword evidence="5 9" id="KW-0560">Oxidoreductase</keyword>
<evidence type="ECO:0000256" key="9">
    <source>
        <dbReference type="RuleBase" id="RU000461"/>
    </source>
</evidence>
<keyword evidence="4 8" id="KW-0479">Metal-binding</keyword>
<dbReference type="InterPro" id="IPR017972">
    <property type="entry name" value="Cyt_P450_CS"/>
</dbReference>
<sequence length="558" mass="61511">MLALAAILIVLLRSVGLGNQRTNHDQDGRLLVGVPTVGVSPNQVLIPWVRAIARSITQTANNVAHGYTHFCKKHGLPFAIPSFGAGTIVIVPPHLFDAVLNRPESEIMAFPAQMRTLQPRYMMAADPELSLFRNPVQFDVVRKYMGHNGYGFFAAATAHETDDAFRTYLGIDTENPRTINIWQTAQRITSRTANRAFLGLPLCRNETLLQECASYAKMVYQGAVFIGALPESLKPMLAPVFGLLSKSHRRKCMDILVPAVKGRLQQWSSRKGQEVMPNDALQWIIEHSARQQGAGNNKSSTSEGIDADLVAQRLLVLQIVSTYTVALTLAPLIVNLYSSPRSPEFIAGLREECERVAASSHDGSLSSREAVDKLFRVDSAVRESMRVSPFAVINPLRIVGGAGLTTHLPGGGGDDDMTKSGGKIFLPPGTTIGLPIQDVQHDVDNYPDSPLEYDAFRFSGPFESPLAPTDNDNDHGDYARDQQELASKATKTFLPFSYGKHVCPGRWYATQTLKQIVAYMVMHYDVEFVGDKSRPGSFLSANLPPEKDEIRVVRRRTR</sequence>
<dbReference type="Proteomes" id="UP000756346">
    <property type="component" value="Unassembled WGS sequence"/>
</dbReference>
<dbReference type="GO" id="GO:0005506">
    <property type="term" value="F:iron ion binding"/>
    <property type="evidence" value="ECO:0007669"/>
    <property type="project" value="InterPro"/>
</dbReference>
<dbReference type="EMBL" id="JAGTJQ010000001">
    <property type="protein sequence ID" value="KAH7041292.1"/>
    <property type="molecule type" value="Genomic_DNA"/>
</dbReference>
<protein>
    <submittedName>
        <fullName evidence="11">Cytochrome P450</fullName>
    </submittedName>
</protein>
<comment type="cofactor">
    <cofactor evidence="1 8">
        <name>heme</name>
        <dbReference type="ChEBI" id="CHEBI:30413"/>
    </cofactor>
</comment>
<evidence type="ECO:0000256" key="10">
    <source>
        <dbReference type="SAM" id="SignalP"/>
    </source>
</evidence>
<dbReference type="InterPro" id="IPR001128">
    <property type="entry name" value="Cyt_P450"/>
</dbReference>
<evidence type="ECO:0000256" key="5">
    <source>
        <dbReference type="ARBA" id="ARBA00023002"/>
    </source>
</evidence>
<feature type="chain" id="PRO_5040453267" evidence="10">
    <location>
        <begin position="19"/>
        <end position="558"/>
    </location>
</feature>
<keyword evidence="10" id="KW-0732">Signal</keyword>